<dbReference type="Pfam" id="PF02082">
    <property type="entry name" value="Rrf2"/>
    <property type="match status" value="1"/>
</dbReference>
<dbReference type="AlphaFoldDB" id="A0A3M8CC62"/>
<dbReference type="RefSeq" id="WP_122915024.1">
    <property type="nucleotide sequence ID" value="NZ_RHHT01000056.1"/>
</dbReference>
<dbReference type="GO" id="GO:0005829">
    <property type="term" value="C:cytosol"/>
    <property type="evidence" value="ECO:0007669"/>
    <property type="project" value="TreeGrafter"/>
</dbReference>
<reference evidence="1 2" key="1">
    <citation type="submission" date="2018-10" db="EMBL/GenBank/DDBJ databases">
        <title>Phylogenomics of Brevibacillus.</title>
        <authorList>
            <person name="Dunlap C."/>
        </authorList>
    </citation>
    <scope>NUCLEOTIDE SEQUENCE [LARGE SCALE GENOMIC DNA]</scope>
    <source>
        <strain evidence="1 2">JCM 15085</strain>
    </source>
</reference>
<dbReference type="InterPro" id="IPR036388">
    <property type="entry name" value="WH-like_DNA-bd_sf"/>
</dbReference>
<accession>A0A3M8CC62</accession>
<dbReference type="Gene3D" id="1.10.10.10">
    <property type="entry name" value="Winged helix-like DNA-binding domain superfamily/Winged helix DNA-binding domain"/>
    <property type="match status" value="1"/>
</dbReference>
<organism evidence="1 2">
    <name type="scientific">Brevibacillus panacihumi</name>
    <dbReference type="NCBI Taxonomy" id="497735"/>
    <lineage>
        <taxon>Bacteria</taxon>
        <taxon>Bacillati</taxon>
        <taxon>Bacillota</taxon>
        <taxon>Bacilli</taxon>
        <taxon>Bacillales</taxon>
        <taxon>Paenibacillaceae</taxon>
        <taxon>Brevibacillus</taxon>
    </lineage>
</organism>
<evidence type="ECO:0000313" key="1">
    <source>
        <dbReference type="EMBL" id="RNB73229.1"/>
    </source>
</evidence>
<dbReference type="PROSITE" id="PS51197">
    <property type="entry name" value="HTH_RRF2_2"/>
    <property type="match status" value="1"/>
</dbReference>
<sequence>MSISSRFAVAIHILSLLGMNKDQVNTSEWIAGSVNTNPVVIRKITGYLKNAGLVHVRPGVAGASLARDLSEISLLDVYKAVQVVPENELFGIHDQPNPACTVGRNIQQAIEPLFATAQLALEKALGNVTIADVVSNILERERLRSN</sequence>
<dbReference type="PANTHER" id="PTHR33221">
    <property type="entry name" value="WINGED HELIX-TURN-HELIX TRANSCRIPTIONAL REGULATOR, RRF2 FAMILY"/>
    <property type="match status" value="1"/>
</dbReference>
<dbReference type="PANTHER" id="PTHR33221:SF15">
    <property type="entry name" value="HTH-TYPE TRANSCRIPTIONAL REGULATOR YWGB-RELATED"/>
    <property type="match status" value="1"/>
</dbReference>
<comment type="caution">
    <text evidence="1">The sequence shown here is derived from an EMBL/GenBank/DDBJ whole genome shotgun (WGS) entry which is preliminary data.</text>
</comment>
<dbReference type="InterPro" id="IPR036390">
    <property type="entry name" value="WH_DNA-bd_sf"/>
</dbReference>
<dbReference type="SUPFAM" id="SSF46785">
    <property type="entry name" value="Winged helix' DNA-binding domain"/>
    <property type="match status" value="1"/>
</dbReference>
<dbReference type="Proteomes" id="UP000281915">
    <property type="component" value="Unassembled WGS sequence"/>
</dbReference>
<dbReference type="EMBL" id="RHHT01000056">
    <property type="protein sequence ID" value="RNB73229.1"/>
    <property type="molecule type" value="Genomic_DNA"/>
</dbReference>
<gene>
    <name evidence="1" type="ORF">EDM58_20780</name>
</gene>
<name>A0A3M8CC62_9BACL</name>
<evidence type="ECO:0000313" key="2">
    <source>
        <dbReference type="Proteomes" id="UP000281915"/>
    </source>
</evidence>
<protein>
    <submittedName>
        <fullName evidence="1">Rrf2 family transcriptional regulator</fullName>
    </submittedName>
</protein>
<dbReference type="GO" id="GO:0003700">
    <property type="term" value="F:DNA-binding transcription factor activity"/>
    <property type="evidence" value="ECO:0007669"/>
    <property type="project" value="TreeGrafter"/>
</dbReference>
<dbReference type="FunFam" id="1.10.10.10:FF:000138">
    <property type="entry name" value="Rrf2 family transcriptional regulator"/>
    <property type="match status" value="1"/>
</dbReference>
<proteinExistence type="predicted"/>
<dbReference type="InterPro" id="IPR000944">
    <property type="entry name" value="Tscrpt_reg_Rrf2"/>
</dbReference>